<comment type="caution">
    <text evidence="3">The sequence shown here is derived from an EMBL/GenBank/DDBJ whole genome shotgun (WGS) entry which is preliminary data.</text>
</comment>
<evidence type="ECO:0000313" key="4">
    <source>
        <dbReference type="Proteomes" id="UP001479436"/>
    </source>
</evidence>
<evidence type="ECO:0000313" key="3">
    <source>
        <dbReference type="EMBL" id="KAK9660614.1"/>
    </source>
</evidence>
<evidence type="ECO:0000256" key="2">
    <source>
        <dbReference type="SAM" id="SignalP"/>
    </source>
</evidence>
<evidence type="ECO:0000256" key="1">
    <source>
        <dbReference type="SAM" id="MobiDB-lite"/>
    </source>
</evidence>
<feature type="chain" id="PRO_5045083661" evidence="2">
    <location>
        <begin position="21"/>
        <end position="146"/>
    </location>
</feature>
<dbReference type="Proteomes" id="UP001479436">
    <property type="component" value="Unassembled WGS sequence"/>
</dbReference>
<dbReference type="EMBL" id="JASJQH010012262">
    <property type="protein sequence ID" value="KAK9660614.1"/>
    <property type="molecule type" value="Genomic_DNA"/>
</dbReference>
<reference evidence="3 4" key="1">
    <citation type="submission" date="2023-04" db="EMBL/GenBank/DDBJ databases">
        <title>Genome of Basidiobolus ranarum AG-B5.</title>
        <authorList>
            <person name="Stajich J.E."/>
            <person name="Carter-House D."/>
            <person name="Gryganskyi A."/>
        </authorList>
    </citation>
    <scope>NUCLEOTIDE SEQUENCE [LARGE SCALE GENOMIC DNA]</scope>
    <source>
        <strain evidence="3 4">AG-B5</strain>
    </source>
</reference>
<gene>
    <name evidence="3" type="ORF">K7432_018239</name>
</gene>
<name>A0ABR2VJ89_9FUNG</name>
<organism evidence="3 4">
    <name type="scientific">Basidiobolus ranarum</name>
    <dbReference type="NCBI Taxonomy" id="34480"/>
    <lineage>
        <taxon>Eukaryota</taxon>
        <taxon>Fungi</taxon>
        <taxon>Fungi incertae sedis</taxon>
        <taxon>Zoopagomycota</taxon>
        <taxon>Entomophthoromycotina</taxon>
        <taxon>Basidiobolomycetes</taxon>
        <taxon>Basidiobolales</taxon>
        <taxon>Basidiobolaceae</taxon>
        <taxon>Basidiobolus</taxon>
    </lineage>
</organism>
<feature type="non-terminal residue" evidence="3">
    <location>
        <position position="146"/>
    </location>
</feature>
<keyword evidence="2" id="KW-0732">Signal</keyword>
<feature type="compositionally biased region" description="Basic and acidic residues" evidence="1">
    <location>
        <begin position="63"/>
        <end position="110"/>
    </location>
</feature>
<feature type="signal peptide" evidence="2">
    <location>
        <begin position="1"/>
        <end position="20"/>
    </location>
</feature>
<feature type="region of interest" description="Disordered" evidence="1">
    <location>
        <begin position="63"/>
        <end position="146"/>
    </location>
</feature>
<proteinExistence type="predicted"/>
<sequence>MHFSSIKLLFALSSASVIAGASVAERDYSPSHDSSQYGMNKDWDNKEHPGWWNDKEEYIRHQKNHDYSSDGDYDHSDDQDYDIEHGDYKRGDNRYEDHHNRYRNDFHHDDEDWDYDNEDNRKGRDRYRDNVPSGEDISGENGSSNS</sequence>
<protein>
    <submittedName>
        <fullName evidence="3">Uncharacterized protein</fullName>
    </submittedName>
</protein>
<feature type="compositionally biased region" description="Basic and acidic residues" evidence="1">
    <location>
        <begin position="118"/>
        <end position="129"/>
    </location>
</feature>
<keyword evidence="4" id="KW-1185">Reference proteome</keyword>
<accession>A0ABR2VJ89</accession>
<feature type="region of interest" description="Disordered" evidence="1">
    <location>
        <begin position="27"/>
        <end position="48"/>
    </location>
</feature>